<organism evidence="2">
    <name type="scientific">uncultured Caudovirales phage</name>
    <dbReference type="NCBI Taxonomy" id="2100421"/>
    <lineage>
        <taxon>Viruses</taxon>
        <taxon>Duplodnaviria</taxon>
        <taxon>Heunggongvirae</taxon>
        <taxon>Uroviricota</taxon>
        <taxon>Caudoviricetes</taxon>
        <taxon>Peduoviridae</taxon>
        <taxon>Maltschvirus</taxon>
        <taxon>Maltschvirus maltsch</taxon>
    </lineage>
</organism>
<proteinExistence type="predicted"/>
<dbReference type="EMBL" id="LR797195">
    <property type="protein sequence ID" value="CAB4193443.1"/>
    <property type="molecule type" value="Genomic_DNA"/>
</dbReference>
<sequence>MTGFGDPEFIARLQELKEKDPDLFMALVLESLKTFPELAVEDKQPLADKVKALKILMKFFEEREEYEDCVFIRDLQKKIEDAEER</sequence>
<name>A0A6J5R8X9_9CAUD</name>
<evidence type="ECO:0000313" key="2">
    <source>
        <dbReference type="EMBL" id="CAB4193443.1"/>
    </source>
</evidence>
<gene>
    <name evidence="2" type="ORF">UFOVP1247_77</name>
    <name evidence="1" type="ORF">UFOVP970_117</name>
</gene>
<protein>
    <submittedName>
        <fullName evidence="2">Uncharacterized protein</fullName>
    </submittedName>
</protein>
<evidence type="ECO:0000313" key="1">
    <source>
        <dbReference type="EMBL" id="CAB4175087.1"/>
    </source>
</evidence>
<accession>A0A6J5R8X9</accession>
<dbReference type="EMBL" id="LR796916">
    <property type="protein sequence ID" value="CAB4175087.1"/>
    <property type="molecule type" value="Genomic_DNA"/>
</dbReference>
<reference evidence="2" key="1">
    <citation type="submission" date="2020-05" db="EMBL/GenBank/DDBJ databases">
        <authorList>
            <person name="Chiriac C."/>
            <person name="Salcher M."/>
            <person name="Ghai R."/>
            <person name="Kavagutti S V."/>
        </authorList>
    </citation>
    <scope>NUCLEOTIDE SEQUENCE</scope>
</reference>